<dbReference type="PANTHER" id="PTHR43413">
    <property type="entry name" value="TRANSCRIPTIONAL REGULATOR, ASNC FAMILY"/>
    <property type="match status" value="1"/>
</dbReference>
<gene>
    <name evidence="8" type="ORF">FYJ84_11815</name>
</gene>
<comment type="similarity">
    <text evidence="3">Belongs to the Ahb/Nir family.</text>
</comment>
<sequence>MEITELDKKIVRAMQDELPLVAEPFKLIAEEIDSTEEEVLSRLRLMQETGALRKMGAVLRHREVGFAANALCVWVVPDERMDEVADIMCRHMAVTHCYDRNVTPDWPYNFYTMIHGSSREDCEAVAEQLAQETGVTQRTMLYTGKEWKKTSMSYFV</sequence>
<dbReference type="RefSeq" id="WP_154407831.1">
    <property type="nucleotide sequence ID" value="NZ_VUNR01000029.1"/>
</dbReference>
<reference evidence="8 9" key="1">
    <citation type="submission" date="2019-08" db="EMBL/GenBank/DDBJ databases">
        <title>In-depth cultivation of the pig gut microbiome towards novel bacterial diversity and tailored functional studies.</title>
        <authorList>
            <person name="Wylensek D."/>
            <person name="Hitch T.C.A."/>
            <person name="Clavel T."/>
        </authorList>
    </citation>
    <scope>NUCLEOTIDE SEQUENCE [LARGE SCALE GENOMIC DNA]</scope>
    <source>
        <strain evidence="8 9">WCA-693-APC-5D-A</strain>
    </source>
</reference>
<evidence type="ECO:0000313" key="9">
    <source>
        <dbReference type="Proteomes" id="UP000433181"/>
    </source>
</evidence>
<organism evidence="8 9">
    <name type="scientific">Anaerovibrio slackiae</name>
    <dbReference type="NCBI Taxonomy" id="2652309"/>
    <lineage>
        <taxon>Bacteria</taxon>
        <taxon>Bacillati</taxon>
        <taxon>Bacillota</taxon>
        <taxon>Negativicutes</taxon>
        <taxon>Selenomonadales</taxon>
        <taxon>Selenomonadaceae</taxon>
        <taxon>Anaerovibrio</taxon>
    </lineage>
</organism>
<feature type="domain" description="Siroheme decarboxylase NirL-like HTH" evidence="7">
    <location>
        <begin position="7"/>
        <end position="53"/>
    </location>
</feature>
<accession>A0A6I2UIW3</accession>
<dbReference type="EMBL" id="VUNR01000029">
    <property type="protein sequence ID" value="MSU09665.1"/>
    <property type="molecule type" value="Genomic_DNA"/>
</dbReference>
<dbReference type="AlphaFoldDB" id="A0A6I2UIW3"/>
<dbReference type="Pfam" id="PF22451">
    <property type="entry name" value="NirdL-like_HTH"/>
    <property type="match status" value="1"/>
</dbReference>
<name>A0A6I2UIW3_9FIRM</name>
<dbReference type="Gene3D" id="3.30.70.3460">
    <property type="match status" value="1"/>
</dbReference>
<feature type="domain" description="Siroheme decarboxylase AsnC-like ligand binding" evidence="6">
    <location>
        <begin position="64"/>
        <end position="148"/>
    </location>
</feature>
<comment type="catalytic activity">
    <reaction evidence="5">
        <text>siroheme + 2 H(+) = 12,18-didecarboxysiroheme + 2 CO2</text>
        <dbReference type="Rhea" id="RHEA:19093"/>
        <dbReference type="ChEBI" id="CHEBI:15378"/>
        <dbReference type="ChEBI" id="CHEBI:16526"/>
        <dbReference type="ChEBI" id="CHEBI:60052"/>
        <dbReference type="ChEBI" id="CHEBI:140497"/>
        <dbReference type="EC" id="4.1.1.111"/>
    </reaction>
</comment>
<dbReference type="GeneID" id="96779615"/>
<evidence type="ECO:0000256" key="1">
    <source>
        <dbReference type="ARBA" id="ARBA00023239"/>
    </source>
</evidence>
<evidence type="ECO:0000256" key="4">
    <source>
        <dbReference type="ARBA" id="ARBA00023471"/>
    </source>
</evidence>
<evidence type="ECO:0000313" key="8">
    <source>
        <dbReference type="EMBL" id="MSU09665.1"/>
    </source>
</evidence>
<comment type="pathway">
    <text evidence="2">Porphyrin-containing compound metabolism.</text>
</comment>
<keyword evidence="9" id="KW-1185">Reference proteome</keyword>
<evidence type="ECO:0000256" key="5">
    <source>
        <dbReference type="ARBA" id="ARBA00048470"/>
    </source>
</evidence>
<dbReference type="Proteomes" id="UP000433181">
    <property type="component" value="Unassembled WGS sequence"/>
</dbReference>
<proteinExistence type="inferred from homology"/>
<protein>
    <recommendedName>
        <fullName evidence="4">siroheme decarboxylase</fullName>
        <ecNumber evidence="4">4.1.1.111</ecNumber>
    </recommendedName>
</protein>
<dbReference type="InterPro" id="IPR053953">
    <property type="entry name" value="NirdL-like_HTH"/>
</dbReference>
<keyword evidence="1" id="KW-0456">Lyase</keyword>
<evidence type="ECO:0000256" key="3">
    <source>
        <dbReference type="ARBA" id="ARBA00023457"/>
    </source>
</evidence>
<dbReference type="EC" id="4.1.1.111" evidence="4"/>
<dbReference type="InterPro" id="IPR040523">
    <property type="entry name" value="AsnC_trans_reg2"/>
</dbReference>
<comment type="caution">
    <text evidence="8">The sequence shown here is derived from an EMBL/GenBank/DDBJ whole genome shotgun (WGS) entry which is preliminary data.</text>
</comment>
<evidence type="ECO:0000256" key="2">
    <source>
        <dbReference type="ARBA" id="ARBA00023444"/>
    </source>
</evidence>
<dbReference type="GO" id="GO:0016829">
    <property type="term" value="F:lyase activity"/>
    <property type="evidence" value="ECO:0007669"/>
    <property type="project" value="UniProtKB-KW"/>
</dbReference>
<dbReference type="PANTHER" id="PTHR43413:SF1">
    <property type="entry name" value="SIROHEME DECARBOXYLASE NIRL SUBUNIT"/>
    <property type="match status" value="1"/>
</dbReference>
<evidence type="ECO:0000259" key="7">
    <source>
        <dbReference type="Pfam" id="PF22451"/>
    </source>
</evidence>
<dbReference type="InterPro" id="IPR050684">
    <property type="entry name" value="HTH-Siroheme_Decarb"/>
</dbReference>
<evidence type="ECO:0000259" key="6">
    <source>
        <dbReference type="Pfam" id="PF17805"/>
    </source>
</evidence>
<dbReference type="Pfam" id="PF17805">
    <property type="entry name" value="AsnC_trans_reg2"/>
    <property type="match status" value="1"/>
</dbReference>